<dbReference type="EMBL" id="AACZ04065958">
    <property type="status" value="NOT_ANNOTATED_CDS"/>
    <property type="molecule type" value="Genomic_DNA"/>
</dbReference>
<protein>
    <submittedName>
        <fullName evidence="1">Uncharacterized protein</fullName>
    </submittedName>
</protein>
<evidence type="ECO:0000313" key="2">
    <source>
        <dbReference type="Proteomes" id="UP000002277"/>
    </source>
</evidence>
<dbReference type="AlphaFoldDB" id="A0A2I3S3A4"/>
<reference evidence="1 2" key="1">
    <citation type="journal article" date="2005" name="Nature">
        <title>Initial sequence of the chimpanzee genome and comparison with the human genome.</title>
        <authorList>
            <consortium name="Chimpanzee sequencing and analysis consortium"/>
        </authorList>
    </citation>
    <scope>NUCLEOTIDE SEQUENCE [LARGE SCALE GENOMIC DNA]</scope>
</reference>
<dbReference type="Ensembl" id="ENSPTRT00000103383.1">
    <property type="protein sequence ID" value="ENSPTRP00000071416.1"/>
    <property type="gene ID" value="ENSPTRG00000046313.1"/>
</dbReference>
<dbReference type="InParanoid" id="A0A2I3S3A4"/>
<proteinExistence type="predicted"/>
<evidence type="ECO:0000313" key="1">
    <source>
        <dbReference type="Ensembl" id="ENSPTRP00000071416.1"/>
    </source>
</evidence>
<name>A0A2I3S3A4_PANTR</name>
<reference evidence="1" key="2">
    <citation type="submission" date="2025-08" db="UniProtKB">
        <authorList>
            <consortium name="Ensembl"/>
        </authorList>
    </citation>
    <scope>IDENTIFICATION</scope>
</reference>
<keyword evidence="2" id="KW-1185">Reference proteome</keyword>
<sequence>MLPRTPQPDLILLQLLPAGLRPPDLQAPYPPAGLCSTLIFVPCFQSCQASGSLSLTSP</sequence>
<accession>A0A2I3S3A4</accession>
<dbReference type="OMA" id="IFVPCFQ"/>
<organism evidence="1 2">
    <name type="scientific">Pan troglodytes</name>
    <name type="common">Chimpanzee</name>
    <dbReference type="NCBI Taxonomy" id="9598"/>
    <lineage>
        <taxon>Eukaryota</taxon>
        <taxon>Metazoa</taxon>
        <taxon>Chordata</taxon>
        <taxon>Craniata</taxon>
        <taxon>Vertebrata</taxon>
        <taxon>Euteleostomi</taxon>
        <taxon>Mammalia</taxon>
        <taxon>Eutheria</taxon>
        <taxon>Euarchontoglires</taxon>
        <taxon>Primates</taxon>
        <taxon>Haplorrhini</taxon>
        <taxon>Catarrhini</taxon>
        <taxon>Hominidae</taxon>
        <taxon>Pan</taxon>
    </lineage>
</organism>
<reference evidence="1" key="3">
    <citation type="submission" date="2025-09" db="UniProtKB">
        <authorList>
            <consortium name="Ensembl"/>
        </authorList>
    </citation>
    <scope>IDENTIFICATION</scope>
</reference>
<dbReference type="Proteomes" id="UP000002277">
    <property type="component" value="Chromosome 6"/>
</dbReference>
<dbReference type="Bgee" id="ENSPTRG00000046313">
    <property type="expression patterns" value="Expressed in fibroblast and 1 other cell type or tissue"/>
</dbReference>
<dbReference type="GeneTree" id="ENSGT00910000147523"/>